<name>A5G2Z9_ACICJ</name>
<dbReference type="InterPro" id="IPR006311">
    <property type="entry name" value="TAT_signal"/>
</dbReference>
<dbReference type="HOGENOM" id="CLU_052974_1_1_5"/>
<keyword evidence="3 4" id="KW-0408">Iron</keyword>
<dbReference type="InterPro" id="IPR036909">
    <property type="entry name" value="Cyt_c-like_dom_sf"/>
</dbReference>
<sequence>MSNFRRILLAAAGVAAAIAVAWAGDAPAPSYKGIVPAATLKVWRDLGTGNGALARYKPATPPGHYGIGTAPTEQQIAGWTIAVPPDGANLPPGSGTVAAGEKLFSTDCAMCHGGFGEGAHGYPALAGGVGSLAGSEPQKTVGSYWPYATTLWDYINRAMPFYAPHTLKPDQVYALTAYILNLNGIVKGKFVADAQSVPRVKMPNRDSFNWKDPRPVTHNTACMKDCVPAGSVKITSSAAKMGLTPRTTGPVDNMKGSSK</sequence>
<keyword evidence="5" id="KW-0732">Signal</keyword>
<keyword evidence="8" id="KW-1185">Reference proteome</keyword>
<organism evidence="7 8">
    <name type="scientific">Acidiphilium cryptum (strain JF-5)</name>
    <dbReference type="NCBI Taxonomy" id="349163"/>
    <lineage>
        <taxon>Bacteria</taxon>
        <taxon>Pseudomonadati</taxon>
        <taxon>Pseudomonadota</taxon>
        <taxon>Alphaproteobacteria</taxon>
        <taxon>Acetobacterales</taxon>
        <taxon>Acidocellaceae</taxon>
        <taxon>Acidiphilium</taxon>
    </lineage>
</organism>
<feature type="domain" description="Cytochrome c" evidence="6">
    <location>
        <begin position="95"/>
        <end position="183"/>
    </location>
</feature>
<dbReference type="Gene3D" id="1.10.760.10">
    <property type="entry name" value="Cytochrome c-like domain"/>
    <property type="match status" value="1"/>
</dbReference>
<feature type="signal peptide" evidence="5">
    <location>
        <begin position="1"/>
        <end position="23"/>
    </location>
</feature>
<evidence type="ECO:0000256" key="3">
    <source>
        <dbReference type="ARBA" id="ARBA00023004"/>
    </source>
</evidence>
<dbReference type="STRING" id="349163.Acry_3042"/>
<accession>A5G2Z9</accession>
<proteinExistence type="predicted"/>
<dbReference type="InterPro" id="IPR009056">
    <property type="entry name" value="Cyt_c-like_dom"/>
</dbReference>
<dbReference type="AlphaFoldDB" id="A5G2Z9"/>
<dbReference type="eggNOG" id="COG2010">
    <property type="taxonomic scope" value="Bacteria"/>
</dbReference>
<dbReference type="InterPro" id="IPR051459">
    <property type="entry name" value="Cytochrome_c-type_DH"/>
</dbReference>
<dbReference type="GO" id="GO:0020037">
    <property type="term" value="F:heme binding"/>
    <property type="evidence" value="ECO:0007669"/>
    <property type="project" value="InterPro"/>
</dbReference>
<dbReference type="PROSITE" id="PS51318">
    <property type="entry name" value="TAT"/>
    <property type="match status" value="1"/>
</dbReference>
<gene>
    <name evidence="7" type="ordered locus">Acry_3042</name>
</gene>
<dbReference type="Pfam" id="PF00034">
    <property type="entry name" value="Cytochrom_C"/>
    <property type="match status" value="1"/>
</dbReference>
<dbReference type="PANTHER" id="PTHR35008:SF8">
    <property type="entry name" value="ALCOHOL DEHYDROGENASE CYTOCHROME C SUBUNIT"/>
    <property type="match status" value="1"/>
</dbReference>
<evidence type="ECO:0000256" key="5">
    <source>
        <dbReference type="SAM" id="SignalP"/>
    </source>
</evidence>
<evidence type="ECO:0000256" key="1">
    <source>
        <dbReference type="ARBA" id="ARBA00022617"/>
    </source>
</evidence>
<evidence type="ECO:0000313" key="8">
    <source>
        <dbReference type="Proteomes" id="UP000000245"/>
    </source>
</evidence>
<keyword evidence="1 4" id="KW-0349">Heme</keyword>
<dbReference type="SUPFAM" id="SSF46626">
    <property type="entry name" value="Cytochrome c"/>
    <property type="match status" value="1"/>
</dbReference>
<dbReference type="Proteomes" id="UP000000245">
    <property type="component" value="Chromosome"/>
</dbReference>
<dbReference type="GO" id="GO:0009055">
    <property type="term" value="F:electron transfer activity"/>
    <property type="evidence" value="ECO:0007669"/>
    <property type="project" value="InterPro"/>
</dbReference>
<evidence type="ECO:0000313" key="7">
    <source>
        <dbReference type="EMBL" id="ABQ32231.1"/>
    </source>
</evidence>
<dbReference type="RefSeq" id="WP_012040501.1">
    <property type="nucleotide sequence ID" value="NC_009484.1"/>
</dbReference>
<evidence type="ECO:0000256" key="4">
    <source>
        <dbReference type="PROSITE-ProRule" id="PRU00433"/>
    </source>
</evidence>
<evidence type="ECO:0000259" key="6">
    <source>
        <dbReference type="PROSITE" id="PS51007"/>
    </source>
</evidence>
<dbReference type="KEGG" id="acr:Acry_3042"/>
<protein>
    <submittedName>
        <fullName evidence="7">Cytochrome c, class I</fullName>
    </submittedName>
</protein>
<dbReference type="PANTHER" id="PTHR35008">
    <property type="entry name" value="BLL4482 PROTEIN-RELATED"/>
    <property type="match status" value="1"/>
</dbReference>
<dbReference type="EMBL" id="CP000697">
    <property type="protein sequence ID" value="ABQ32231.1"/>
    <property type="molecule type" value="Genomic_DNA"/>
</dbReference>
<feature type="chain" id="PRO_5002681417" evidence="5">
    <location>
        <begin position="24"/>
        <end position="259"/>
    </location>
</feature>
<evidence type="ECO:0000256" key="2">
    <source>
        <dbReference type="ARBA" id="ARBA00022723"/>
    </source>
</evidence>
<keyword evidence="2 4" id="KW-0479">Metal-binding</keyword>
<dbReference type="GO" id="GO:0046872">
    <property type="term" value="F:metal ion binding"/>
    <property type="evidence" value="ECO:0007669"/>
    <property type="project" value="UniProtKB-KW"/>
</dbReference>
<reference evidence="7 8" key="1">
    <citation type="submission" date="2007-05" db="EMBL/GenBank/DDBJ databases">
        <title>Complete sequence of chromosome of Acidiphilium cryptum JF-5.</title>
        <authorList>
            <consortium name="US DOE Joint Genome Institute"/>
            <person name="Copeland A."/>
            <person name="Lucas S."/>
            <person name="Lapidus A."/>
            <person name="Barry K."/>
            <person name="Detter J.C."/>
            <person name="Glavina del Rio T."/>
            <person name="Hammon N."/>
            <person name="Israni S."/>
            <person name="Dalin E."/>
            <person name="Tice H."/>
            <person name="Pitluck S."/>
            <person name="Sims D."/>
            <person name="Brettin T."/>
            <person name="Bruce D."/>
            <person name="Han C."/>
            <person name="Schmutz J."/>
            <person name="Larimer F."/>
            <person name="Land M."/>
            <person name="Hauser L."/>
            <person name="Kyrpides N."/>
            <person name="Kim E."/>
            <person name="Magnuson T."/>
            <person name="Richardson P."/>
        </authorList>
    </citation>
    <scope>NUCLEOTIDE SEQUENCE [LARGE SCALE GENOMIC DNA]</scope>
    <source>
        <strain evidence="7 8">JF-5</strain>
    </source>
</reference>
<dbReference type="PROSITE" id="PS51007">
    <property type="entry name" value="CYTC"/>
    <property type="match status" value="1"/>
</dbReference>